<sequence>MNGVKGEKFSGVAEIDGRKYNVQFVVGSDNLWLLSSFPSFGLVLDLDELKLSKKKSFIGYQVRIISHDVYTEHLFNEIIVSVRVSKKLEKFSHGKLLCGSI</sequence>
<reference evidence="2" key="1">
    <citation type="submission" date="2016-11" db="EMBL/GenBank/DDBJ databases">
        <authorList>
            <person name="Varghese N."/>
            <person name="Submissions S."/>
        </authorList>
    </citation>
    <scope>NUCLEOTIDE SEQUENCE [LARGE SCALE GENOMIC DNA]</scope>
    <source>
        <strain evidence="2">CGMCC 1.8995</strain>
    </source>
</reference>
<dbReference type="STRING" id="634436.SAMN05216361_3497"/>
<organism evidence="1 2">
    <name type="scientific">Marisediminitalea aggregata</name>
    <dbReference type="NCBI Taxonomy" id="634436"/>
    <lineage>
        <taxon>Bacteria</taxon>
        <taxon>Pseudomonadati</taxon>
        <taxon>Pseudomonadota</taxon>
        <taxon>Gammaproteobacteria</taxon>
        <taxon>Alteromonadales</taxon>
        <taxon>Alteromonadaceae</taxon>
        <taxon>Marisediminitalea</taxon>
    </lineage>
</organism>
<evidence type="ECO:0000313" key="1">
    <source>
        <dbReference type="EMBL" id="SHH02314.1"/>
    </source>
</evidence>
<keyword evidence="2" id="KW-1185">Reference proteome</keyword>
<evidence type="ECO:0000313" key="2">
    <source>
        <dbReference type="Proteomes" id="UP000184520"/>
    </source>
</evidence>
<dbReference type="Proteomes" id="UP000184520">
    <property type="component" value="Unassembled WGS sequence"/>
</dbReference>
<protein>
    <submittedName>
        <fullName evidence="1">Uncharacterized protein</fullName>
    </submittedName>
</protein>
<dbReference type="AlphaFoldDB" id="A0A1M5PKJ7"/>
<gene>
    <name evidence="1" type="ORF">SAMN05216361_3497</name>
</gene>
<accession>A0A1M5PKJ7</accession>
<proteinExistence type="predicted"/>
<name>A0A1M5PKJ7_9ALTE</name>
<dbReference type="EMBL" id="FQWD01000006">
    <property type="protein sequence ID" value="SHH02314.1"/>
    <property type="molecule type" value="Genomic_DNA"/>
</dbReference>